<comment type="caution">
    <text evidence="2">The sequence shown here is derived from an EMBL/GenBank/DDBJ whole genome shotgun (WGS) entry which is preliminary data.</text>
</comment>
<dbReference type="OrthoDB" id="5106733at2759"/>
<organism evidence="2 3">
    <name type="scientific">Dactylonectria estremocensis</name>
    <dbReference type="NCBI Taxonomy" id="1079267"/>
    <lineage>
        <taxon>Eukaryota</taxon>
        <taxon>Fungi</taxon>
        <taxon>Dikarya</taxon>
        <taxon>Ascomycota</taxon>
        <taxon>Pezizomycotina</taxon>
        <taxon>Sordariomycetes</taxon>
        <taxon>Hypocreomycetidae</taxon>
        <taxon>Hypocreales</taxon>
        <taxon>Nectriaceae</taxon>
        <taxon>Dactylonectria</taxon>
    </lineage>
</organism>
<gene>
    <name evidence="2" type="ORF">B0J13DRAFT_610892</name>
</gene>
<evidence type="ECO:0000256" key="1">
    <source>
        <dbReference type="SAM" id="MobiDB-lite"/>
    </source>
</evidence>
<feature type="compositionally biased region" description="Basic residues" evidence="1">
    <location>
        <begin position="150"/>
        <end position="159"/>
    </location>
</feature>
<proteinExistence type="predicted"/>
<sequence>MDSSSSSSSRPRRAAAANASEKISSQYSSLFVEQAPETLPSGRSVARSRPRPRPSPRQGHADKAALVIEEDDEDSVPETPSQPAPPATPVRRRLRARNVNIAAPPPTPSSLVPLKRRRAQDLGNVFDGAGASVLAGPSAPPPATPDTSKPKRAQRRSQAKLKANPTEAPPPSPSRIRHQSHEGDSAQAHVPGPYERKVLEGMQAVKVIKHVSAPEVVSAASIFDDVQDPFAFIYNDNMFPVHPDRSYEAEVITSPKHDSKWRLGAKHGAAVRIFLVVDKEHYTEIEAWLICHKLADALNRWPNVDDISKEVNKLGGPRSQLQLLFAAAQYSACPHLPLRGTHPCLIDINGNHGDARIQVRLSRIDPVTLQGIPETLTMTDSGEEVPEVSNILFRYVGGTVYEGPQADNTWRSCIPSDYQPKFSDQIRELKRAKGFLRFVHHVWARRSPLRSKEDAKSFFDNMKQIFNTDRQRWRRLYNEGALCQPRQSRVGTYLFPTAPVRKNISGKLPSLVIQSWDNSWTESVFKAGELTWLESSDPIAAWVSMSRAVDIVNLRICAGDESPASCHCSPDDSTETMHPCTHCCSMTTCSALALGAWGLPECANCLVLTGYQRSSVNVTQRLAEESLMHSLIAECKSNGLPLQSSAIRDARREGEERIRELLPHDLTSGWTNLFSGKVMSPQPHAKHLLPSVDAVFPFGIQSSGQTLLHAANNLALIPAALNSAKHIQLPIAVQKIAQYFRRFTQLKGALRLGEEPAVQEIEALQGQLVTDCTRFSQIRMKAGWTRAKRSGKSMSQEQFEYHKEEWISGKLHPGSPTQPSRQYTWFEASHGWPTAERGCIDRIVGEIEAWTGVDLPRRHGCPFFGHPTTMPLDWDWHLAYRLMYNVLAKMRRHCNKFWLTEDTIITVFLECIFQVCVRKMFINDDDKNVDKKKRLQDKYAEFLGLPLHIDIHNPLTFAVAHRVHGYQMLTGWPTTSLPQGLSDRKDERNNILIETRTSNYLKLGYDERWYPDLKALILEVEIPVELANEELIPSPLNPQFESNEGVIYSECCSLILARHCRPGRLNLWKNRCLPSGTDDEDSDDHSNDSQPWTDRTEWEWCHLNTSTGLSPEQKAYIWGSEGAGLGVGQWLDEQLTSEGTEDDWVKTIRNAQKGVISNGKLDQLDCTRLGADCDYTDLPRCGRKLKLTKSYNLKDEWVAKDRGHIYWLFRAVSYLNTFLSAVNGKMTEATLKESLNIDNILDKFGKEEEDSTAMDLFTWGLSAASSASSANVAVSGFFNALSSISTLAQTLAPTDETNDRIVASGALRLIYDAASTGVKALLSMATSGYYKSPEAAEVEISLTASDIPFLQEDVYKNPVAQFFQDGVWLLDNDKLGKNLDRWNDYFQLRVRQAIVMALLRTQNWFVYIDSEIVTEEDCARTGSGNDGRRFINGWCFDLWIFLGEPGDFGIIEDTASNPAYSKAKGKYEAMQDTVDEKNGTASYGAVDLTTLYKNALDCALKYPDGDGAPDAGTLDTSENYPVCFFYYPVIRGIRTNAESGGWYFEPPADEPYINTSDRDQIPWGPDDD</sequence>
<keyword evidence="3" id="KW-1185">Reference proteome</keyword>
<dbReference type="EMBL" id="JAGMUU010000020">
    <property type="protein sequence ID" value="KAH7129774.1"/>
    <property type="molecule type" value="Genomic_DNA"/>
</dbReference>
<evidence type="ECO:0000313" key="2">
    <source>
        <dbReference type="EMBL" id="KAH7129774.1"/>
    </source>
</evidence>
<accession>A0A9P9E066</accession>
<name>A0A9P9E066_9HYPO</name>
<feature type="region of interest" description="Disordered" evidence="1">
    <location>
        <begin position="1"/>
        <end position="191"/>
    </location>
</feature>
<feature type="compositionally biased region" description="Low complexity" evidence="1">
    <location>
        <begin position="1"/>
        <end position="25"/>
    </location>
</feature>
<dbReference type="Proteomes" id="UP000717696">
    <property type="component" value="Unassembled WGS sequence"/>
</dbReference>
<feature type="region of interest" description="Disordered" evidence="1">
    <location>
        <begin position="1545"/>
        <end position="1568"/>
    </location>
</feature>
<reference evidence="2" key="1">
    <citation type="journal article" date="2021" name="Nat. Commun.">
        <title>Genetic determinants of endophytism in the Arabidopsis root mycobiome.</title>
        <authorList>
            <person name="Mesny F."/>
            <person name="Miyauchi S."/>
            <person name="Thiergart T."/>
            <person name="Pickel B."/>
            <person name="Atanasova L."/>
            <person name="Karlsson M."/>
            <person name="Huettel B."/>
            <person name="Barry K.W."/>
            <person name="Haridas S."/>
            <person name="Chen C."/>
            <person name="Bauer D."/>
            <person name="Andreopoulos W."/>
            <person name="Pangilinan J."/>
            <person name="LaButti K."/>
            <person name="Riley R."/>
            <person name="Lipzen A."/>
            <person name="Clum A."/>
            <person name="Drula E."/>
            <person name="Henrissat B."/>
            <person name="Kohler A."/>
            <person name="Grigoriev I.V."/>
            <person name="Martin F.M."/>
            <person name="Hacquard S."/>
        </authorList>
    </citation>
    <scope>NUCLEOTIDE SEQUENCE</scope>
    <source>
        <strain evidence="2">MPI-CAGE-AT-0021</strain>
    </source>
</reference>
<protein>
    <submittedName>
        <fullName evidence="2">Uncharacterized protein</fullName>
    </submittedName>
</protein>
<evidence type="ECO:0000313" key="3">
    <source>
        <dbReference type="Proteomes" id="UP000717696"/>
    </source>
</evidence>